<feature type="signal peptide" evidence="1">
    <location>
        <begin position="1"/>
        <end position="21"/>
    </location>
</feature>
<dbReference type="InterPro" id="IPR018550">
    <property type="entry name" value="Lipid-A_deacylase-rel"/>
</dbReference>
<accession>A0ABX0TQX6</accession>
<keyword evidence="3" id="KW-1185">Reference proteome</keyword>
<dbReference type="EMBL" id="JAAOZC010000001">
    <property type="protein sequence ID" value="NIJ06792.1"/>
    <property type="molecule type" value="Genomic_DNA"/>
</dbReference>
<organism evidence="2 3">
    <name type="scientific">Sphingomonas vulcanisoli</name>
    <dbReference type="NCBI Taxonomy" id="1658060"/>
    <lineage>
        <taxon>Bacteria</taxon>
        <taxon>Pseudomonadati</taxon>
        <taxon>Pseudomonadota</taxon>
        <taxon>Alphaproteobacteria</taxon>
        <taxon>Sphingomonadales</taxon>
        <taxon>Sphingomonadaceae</taxon>
        <taxon>Sphingomonas</taxon>
    </lineage>
</organism>
<dbReference type="Proteomes" id="UP000727456">
    <property type="component" value="Unassembled WGS sequence"/>
</dbReference>
<sequence length="174" mass="18812">MNSVWGSAAAAAIMLAVPASANDLFGGVYRHDLLLFTKDIHEGGADFEFGYRWNHLFTTGPIRGLQPYVVGSVNSRGGTDFAAAGLGYKIGHRLYIRPGLGIAIHDGPHRRYDSAGIRTDLGSRVVFEPELALGFRVAPRIGVEASFTHLSHAQIFSQQNPGIDNLGVRVNLKL</sequence>
<proteinExistence type="predicted"/>
<comment type="caution">
    <text evidence="2">The sequence shown here is derived from an EMBL/GenBank/DDBJ whole genome shotgun (WGS) entry which is preliminary data.</text>
</comment>
<feature type="chain" id="PRO_5045814129" description="Acyloxyacyl hydrolase" evidence="1">
    <location>
        <begin position="22"/>
        <end position="174"/>
    </location>
</feature>
<dbReference type="Gene3D" id="2.40.160.20">
    <property type="match status" value="1"/>
</dbReference>
<evidence type="ECO:0000256" key="1">
    <source>
        <dbReference type="SAM" id="SignalP"/>
    </source>
</evidence>
<evidence type="ECO:0000313" key="2">
    <source>
        <dbReference type="EMBL" id="NIJ06792.1"/>
    </source>
</evidence>
<dbReference type="Pfam" id="PF09411">
    <property type="entry name" value="PagL"/>
    <property type="match status" value="1"/>
</dbReference>
<evidence type="ECO:0000313" key="3">
    <source>
        <dbReference type="Proteomes" id="UP000727456"/>
    </source>
</evidence>
<dbReference type="RefSeq" id="WP_167071455.1">
    <property type="nucleotide sequence ID" value="NZ_JAAOZC010000001.1"/>
</dbReference>
<reference evidence="2 3" key="1">
    <citation type="submission" date="2020-03" db="EMBL/GenBank/DDBJ databases">
        <title>Genomic Encyclopedia of Type Strains, Phase III (KMG-III): the genomes of soil and plant-associated and newly described type strains.</title>
        <authorList>
            <person name="Whitman W."/>
        </authorList>
    </citation>
    <scope>NUCLEOTIDE SEQUENCE [LARGE SCALE GENOMIC DNA]</scope>
    <source>
        <strain evidence="2 3">CECT 8804</strain>
    </source>
</reference>
<evidence type="ECO:0008006" key="4">
    <source>
        <dbReference type="Google" id="ProtNLM"/>
    </source>
</evidence>
<gene>
    <name evidence="2" type="ORF">FHS31_000374</name>
</gene>
<name>A0ABX0TQX6_9SPHN</name>
<keyword evidence="1" id="KW-0732">Signal</keyword>
<protein>
    <recommendedName>
        <fullName evidence="4">Acyloxyacyl hydrolase</fullName>
    </recommendedName>
</protein>